<dbReference type="InterPro" id="IPR000847">
    <property type="entry name" value="LysR_HTH_N"/>
</dbReference>
<dbReference type="Gene3D" id="1.10.10.10">
    <property type="entry name" value="Winged helix-like DNA-binding domain superfamily/Winged helix DNA-binding domain"/>
    <property type="match status" value="1"/>
</dbReference>
<dbReference type="PANTHER" id="PTHR30537">
    <property type="entry name" value="HTH-TYPE TRANSCRIPTIONAL REGULATOR"/>
    <property type="match status" value="1"/>
</dbReference>
<dbReference type="Pfam" id="PF03466">
    <property type="entry name" value="LysR_substrate"/>
    <property type="match status" value="1"/>
</dbReference>
<dbReference type="PANTHER" id="PTHR30537:SF5">
    <property type="entry name" value="HTH-TYPE TRANSCRIPTIONAL ACTIVATOR TTDR-RELATED"/>
    <property type="match status" value="1"/>
</dbReference>
<gene>
    <name evidence="6" type="ORF">JY572_34855</name>
</gene>
<proteinExistence type="inferred from homology"/>
<dbReference type="InterPro" id="IPR036390">
    <property type="entry name" value="WH_DNA-bd_sf"/>
</dbReference>
<dbReference type="CDD" id="cd08422">
    <property type="entry name" value="PBP2_CrgA_like"/>
    <property type="match status" value="1"/>
</dbReference>
<organism evidence="6 7">
    <name type="scientific">Myxococcus landrumensis</name>
    <dbReference type="NCBI Taxonomy" id="2813577"/>
    <lineage>
        <taxon>Bacteria</taxon>
        <taxon>Pseudomonadati</taxon>
        <taxon>Myxococcota</taxon>
        <taxon>Myxococcia</taxon>
        <taxon>Myxococcales</taxon>
        <taxon>Cystobacterineae</taxon>
        <taxon>Myxococcaceae</taxon>
        <taxon>Myxococcus</taxon>
    </lineage>
</organism>
<keyword evidence="7" id="KW-1185">Reference proteome</keyword>
<dbReference type="PROSITE" id="PS50931">
    <property type="entry name" value="HTH_LYSR"/>
    <property type="match status" value="1"/>
</dbReference>
<dbReference type="SUPFAM" id="SSF46785">
    <property type="entry name" value="Winged helix' DNA-binding domain"/>
    <property type="match status" value="1"/>
</dbReference>
<dbReference type="SUPFAM" id="SSF53850">
    <property type="entry name" value="Periplasmic binding protein-like II"/>
    <property type="match status" value="1"/>
</dbReference>
<evidence type="ECO:0000313" key="6">
    <source>
        <dbReference type="EMBL" id="QSQ13469.1"/>
    </source>
</evidence>
<evidence type="ECO:0000256" key="1">
    <source>
        <dbReference type="ARBA" id="ARBA00009437"/>
    </source>
</evidence>
<feature type="domain" description="HTH lysR-type" evidence="5">
    <location>
        <begin position="5"/>
        <end position="62"/>
    </location>
</feature>
<dbReference type="InterPro" id="IPR036388">
    <property type="entry name" value="WH-like_DNA-bd_sf"/>
</dbReference>
<dbReference type="Proteomes" id="UP000663090">
    <property type="component" value="Chromosome"/>
</dbReference>
<dbReference type="InterPro" id="IPR058163">
    <property type="entry name" value="LysR-type_TF_proteobact-type"/>
</dbReference>
<keyword evidence="2" id="KW-0805">Transcription regulation</keyword>
<keyword evidence="3" id="KW-0238">DNA-binding</keyword>
<evidence type="ECO:0000259" key="5">
    <source>
        <dbReference type="PROSITE" id="PS50931"/>
    </source>
</evidence>
<evidence type="ECO:0000256" key="3">
    <source>
        <dbReference type="ARBA" id="ARBA00023125"/>
    </source>
</evidence>
<accession>A0ABX7N3Z9</accession>
<dbReference type="InterPro" id="IPR005119">
    <property type="entry name" value="LysR_subst-bd"/>
</dbReference>
<dbReference type="Pfam" id="PF00126">
    <property type="entry name" value="HTH_1"/>
    <property type="match status" value="1"/>
</dbReference>
<dbReference type="RefSeq" id="WP_206715222.1">
    <property type="nucleotide sequence ID" value="NZ_CP071091.1"/>
</dbReference>
<reference evidence="6 7" key="1">
    <citation type="submission" date="2021-02" db="EMBL/GenBank/DDBJ databases">
        <title>De Novo genome assembly of isolated myxobacteria.</title>
        <authorList>
            <person name="Stevens D.C."/>
        </authorList>
    </citation>
    <scope>NUCLEOTIDE SEQUENCE [LARGE SCALE GENOMIC DNA]</scope>
    <source>
        <strain evidence="6 7">SCHIC003</strain>
    </source>
</reference>
<dbReference type="Gene3D" id="3.40.190.290">
    <property type="match status" value="1"/>
</dbReference>
<dbReference type="EMBL" id="CP071091">
    <property type="protein sequence ID" value="QSQ13469.1"/>
    <property type="molecule type" value="Genomic_DNA"/>
</dbReference>
<keyword evidence="4" id="KW-0804">Transcription</keyword>
<evidence type="ECO:0000256" key="4">
    <source>
        <dbReference type="ARBA" id="ARBA00023163"/>
    </source>
</evidence>
<sequence length="304" mass="33470">MASRDLFESLKTFVEVARAGSLAGAARVLRRAPSAVSRELGALEERLGTELVRRTTRRLQLTAAGERYLTHARGILESLDEAERDLQEHGVPRGALRVSAPTVFGPAVLVPWVEAFLRAHPEVSVELVLEDALVDLMQGGVDVAVRIAPRLESSALMQRRLGLQPYVLCASPAYLRERGTPRRARDLSQHEVLVPMRGPSARPLELQHAGRTQEVRLGRSRFRSNSLPALHVAARNGLGIASLPEYLVAPELESGALTRVLPPLRPMPRHISAVYLRRAAMPAHVRAFLDFIADRAARSFPARD</sequence>
<name>A0ABX7N3Z9_9BACT</name>
<evidence type="ECO:0000256" key="2">
    <source>
        <dbReference type="ARBA" id="ARBA00023015"/>
    </source>
</evidence>
<protein>
    <submittedName>
        <fullName evidence="6">LysR family transcriptional regulator</fullName>
    </submittedName>
</protein>
<comment type="similarity">
    <text evidence="1">Belongs to the LysR transcriptional regulatory family.</text>
</comment>
<evidence type="ECO:0000313" key="7">
    <source>
        <dbReference type="Proteomes" id="UP000663090"/>
    </source>
</evidence>